<gene>
    <name evidence="1" type="ORF">DEBURN_LOCUS11575</name>
</gene>
<evidence type="ECO:0000313" key="2">
    <source>
        <dbReference type="Proteomes" id="UP000789706"/>
    </source>
</evidence>
<dbReference type="OrthoDB" id="2435317at2759"/>
<organism evidence="1 2">
    <name type="scientific">Diversispora eburnea</name>
    <dbReference type="NCBI Taxonomy" id="1213867"/>
    <lineage>
        <taxon>Eukaryota</taxon>
        <taxon>Fungi</taxon>
        <taxon>Fungi incertae sedis</taxon>
        <taxon>Mucoromycota</taxon>
        <taxon>Glomeromycotina</taxon>
        <taxon>Glomeromycetes</taxon>
        <taxon>Diversisporales</taxon>
        <taxon>Diversisporaceae</taxon>
        <taxon>Diversispora</taxon>
    </lineage>
</organism>
<reference evidence="1" key="1">
    <citation type="submission" date="2021-06" db="EMBL/GenBank/DDBJ databases">
        <authorList>
            <person name="Kallberg Y."/>
            <person name="Tangrot J."/>
            <person name="Rosling A."/>
        </authorList>
    </citation>
    <scope>NUCLEOTIDE SEQUENCE</scope>
    <source>
        <strain evidence="1">AZ414A</strain>
    </source>
</reference>
<sequence>RYARFYRLDGECLEKPIYKRNRIFQEKLDQLQQFLNDKNNIIISSYKTDTKTGLPVKYLKDTKDALWKKFSQQLLNGVKCSTFLTFMK</sequence>
<name>A0A9N9H7T4_9GLOM</name>
<dbReference type="AlphaFoldDB" id="A0A9N9H7T4"/>
<dbReference type="Proteomes" id="UP000789706">
    <property type="component" value="Unassembled WGS sequence"/>
</dbReference>
<protein>
    <submittedName>
        <fullName evidence="1">6775_t:CDS:1</fullName>
    </submittedName>
</protein>
<comment type="caution">
    <text evidence="1">The sequence shown here is derived from an EMBL/GenBank/DDBJ whole genome shotgun (WGS) entry which is preliminary data.</text>
</comment>
<accession>A0A9N9H7T4</accession>
<feature type="non-terminal residue" evidence="1">
    <location>
        <position position="88"/>
    </location>
</feature>
<dbReference type="EMBL" id="CAJVPK010007221">
    <property type="protein sequence ID" value="CAG8655169.1"/>
    <property type="molecule type" value="Genomic_DNA"/>
</dbReference>
<evidence type="ECO:0000313" key="1">
    <source>
        <dbReference type="EMBL" id="CAG8655169.1"/>
    </source>
</evidence>
<proteinExistence type="predicted"/>
<feature type="non-terminal residue" evidence="1">
    <location>
        <position position="1"/>
    </location>
</feature>
<keyword evidence="2" id="KW-1185">Reference proteome</keyword>